<proteinExistence type="predicted"/>
<reference evidence="2" key="2">
    <citation type="submission" date="2020-06" db="EMBL/GenBank/DDBJ databases">
        <authorList>
            <person name="Sheffer M."/>
        </authorList>
    </citation>
    <scope>NUCLEOTIDE SEQUENCE</scope>
</reference>
<accession>A0A8T0EHV1</accession>
<name>A0A8T0EHV1_ARGBR</name>
<evidence type="ECO:0000313" key="2">
    <source>
        <dbReference type="EMBL" id="KAF8773064.1"/>
    </source>
</evidence>
<reference evidence="2" key="1">
    <citation type="journal article" date="2020" name="bioRxiv">
        <title>Chromosome-level reference genome of the European wasp spider Argiope bruennichi: a resource for studies on range expansion and evolutionary adaptation.</title>
        <authorList>
            <person name="Sheffer M.M."/>
            <person name="Hoppe A."/>
            <person name="Krehenwinkel H."/>
            <person name="Uhl G."/>
            <person name="Kuss A.W."/>
            <person name="Jensen L."/>
            <person name="Jensen C."/>
            <person name="Gillespie R.G."/>
            <person name="Hoff K.J."/>
            <person name="Prost S."/>
        </authorList>
    </citation>
    <scope>NUCLEOTIDE SEQUENCE</scope>
</reference>
<protein>
    <submittedName>
        <fullName evidence="2">Uncharacterized protein</fullName>
    </submittedName>
</protein>
<dbReference type="Proteomes" id="UP000807504">
    <property type="component" value="Unassembled WGS sequence"/>
</dbReference>
<dbReference type="AlphaFoldDB" id="A0A8T0EHV1"/>
<keyword evidence="3" id="KW-1185">Reference proteome</keyword>
<feature type="chain" id="PRO_5035868373" evidence="1">
    <location>
        <begin position="25"/>
        <end position="66"/>
    </location>
</feature>
<feature type="signal peptide" evidence="1">
    <location>
        <begin position="1"/>
        <end position="24"/>
    </location>
</feature>
<evidence type="ECO:0000313" key="3">
    <source>
        <dbReference type="Proteomes" id="UP000807504"/>
    </source>
</evidence>
<dbReference type="EMBL" id="JABXBU010002227">
    <property type="protein sequence ID" value="KAF8773064.1"/>
    <property type="molecule type" value="Genomic_DNA"/>
</dbReference>
<keyword evidence="1" id="KW-0732">Signal</keyword>
<sequence length="66" mass="7514">MNFRKTQVFFFLVLCIAALQTILAANTKSPHPKVPQAKMLRAHMSEGAQPRFQDLPLLYAMGLQRQ</sequence>
<comment type="caution">
    <text evidence="2">The sequence shown here is derived from an EMBL/GenBank/DDBJ whole genome shotgun (WGS) entry which is preliminary data.</text>
</comment>
<organism evidence="2 3">
    <name type="scientific">Argiope bruennichi</name>
    <name type="common">Wasp spider</name>
    <name type="synonym">Aranea bruennichi</name>
    <dbReference type="NCBI Taxonomy" id="94029"/>
    <lineage>
        <taxon>Eukaryota</taxon>
        <taxon>Metazoa</taxon>
        <taxon>Ecdysozoa</taxon>
        <taxon>Arthropoda</taxon>
        <taxon>Chelicerata</taxon>
        <taxon>Arachnida</taxon>
        <taxon>Araneae</taxon>
        <taxon>Araneomorphae</taxon>
        <taxon>Entelegynae</taxon>
        <taxon>Araneoidea</taxon>
        <taxon>Araneidae</taxon>
        <taxon>Argiope</taxon>
    </lineage>
</organism>
<evidence type="ECO:0000256" key="1">
    <source>
        <dbReference type="SAM" id="SignalP"/>
    </source>
</evidence>
<gene>
    <name evidence="2" type="ORF">HNY73_015758</name>
</gene>